<reference evidence="20" key="1">
    <citation type="journal article" date="2016" name="Gigascience">
        <title>De novo construction of an expanded transcriptome assembly for the western tarnished plant bug, Lygus hesperus.</title>
        <authorList>
            <person name="Tassone E.E."/>
            <person name="Geib S.M."/>
            <person name="Hall B."/>
            <person name="Fabrick J.A."/>
            <person name="Brent C.S."/>
            <person name="Hull J.J."/>
        </authorList>
    </citation>
    <scope>NUCLEOTIDE SEQUENCE</scope>
</reference>
<proteinExistence type="inferred from homology"/>
<dbReference type="UniPathway" id="UPA00378"/>
<feature type="transmembrane region" description="Helical" evidence="19">
    <location>
        <begin position="85"/>
        <end position="104"/>
    </location>
</feature>
<dbReference type="GO" id="GO:0006488">
    <property type="term" value="P:dolichol-linked oligosaccharide biosynthetic process"/>
    <property type="evidence" value="ECO:0007669"/>
    <property type="project" value="InterPro"/>
</dbReference>
<evidence type="ECO:0000256" key="2">
    <source>
        <dbReference type="ARBA" id="ARBA00004477"/>
    </source>
</evidence>
<evidence type="ECO:0000256" key="9">
    <source>
        <dbReference type="ARBA" id="ARBA00022692"/>
    </source>
</evidence>
<comment type="similarity">
    <text evidence="4">Belongs to the glycosyltransferase 4 family.</text>
</comment>
<evidence type="ECO:0000256" key="8">
    <source>
        <dbReference type="ARBA" id="ARBA00022679"/>
    </source>
</evidence>
<dbReference type="PANTHER" id="PTHR10571">
    <property type="entry name" value="UDP-N-ACETYLGLUCOSAMINE--DOLICHYL-PHOSPHATE N-ACETYLGLUCOSAMINEPHOSPHOTRANSFERASE"/>
    <property type="match status" value="1"/>
</dbReference>
<dbReference type="GO" id="GO:0003975">
    <property type="term" value="F:UDP-N-acetylglucosamine-dolichyl-phosphate N-acetylglucosaminephosphotransferase activity"/>
    <property type="evidence" value="ECO:0007669"/>
    <property type="project" value="UniProtKB-EC"/>
</dbReference>
<dbReference type="InterPro" id="IPR000715">
    <property type="entry name" value="Glycosyl_transferase_4"/>
</dbReference>
<comment type="subcellular location">
    <subcellularLocation>
        <location evidence="2">Endoplasmic reticulum membrane</location>
        <topology evidence="2">Multi-pass membrane protein</topology>
    </subcellularLocation>
</comment>
<evidence type="ECO:0000256" key="16">
    <source>
        <dbReference type="ARBA" id="ARBA00033238"/>
    </source>
</evidence>
<dbReference type="GO" id="GO:0005789">
    <property type="term" value="C:endoplasmic reticulum membrane"/>
    <property type="evidence" value="ECO:0007669"/>
    <property type="project" value="UniProtKB-SubCell"/>
</dbReference>
<name>A0A146KPP5_LYGHE</name>
<keyword evidence="12" id="KW-0460">Magnesium</keyword>
<evidence type="ECO:0000256" key="13">
    <source>
        <dbReference type="ARBA" id="ARBA00022989"/>
    </source>
</evidence>
<evidence type="ECO:0000256" key="14">
    <source>
        <dbReference type="ARBA" id="ARBA00023136"/>
    </source>
</evidence>
<evidence type="ECO:0000313" key="20">
    <source>
        <dbReference type="EMBL" id="JAP97256.1"/>
    </source>
</evidence>
<keyword evidence="10" id="KW-0479">Metal-binding</keyword>
<dbReference type="AlphaFoldDB" id="A0A146KPP5"/>
<evidence type="ECO:0000256" key="10">
    <source>
        <dbReference type="ARBA" id="ARBA00022723"/>
    </source>
</evidence>
<keyword evidence="13 19" id="KW-1133">Transmembrane helix</keyword>
<evidence type="ECO:0000256" key="17">
    <source>
        <dbReference type="ARBA" id="ARBA00044717"/>
    </source>
</evidence>
<sequence>MYTGGTYVKSPSFLEFIFWDSSANVPTWISKSVSYIHIYTVENHQGVLLNLSYYYYIYMCMLTIFCTNSINIYAGINGLEVGQSLIIAITILCINVYELLISNAQSSLHLLS</sequence>
<dbReference type="EMBL" id="GDHC01021372">
    <property type="protein sequence ID" value="JAP97256.1"/>
    <property type="molecule type" value="Transcribed_RNA"/>
</dbReference>
<gene>
    <name evidence="20" type="primary">alg7_1</name>
    <name evidence="20" type="ORF">g.1534</name>
</gene>
<evidence type="ECO:0000256" key="1">
    <source>
        <dbReference type="ARBA" id="ARBA00001946"/>
    </source>
</evidence>
<comment type="function">
    <text evidence="17">UDP-N-acetylglucosamine--dolichyl-phosphate N-acetylglucosaminephosphotransferase that operates in the biosynthetic pathway of dolichol-linked oligosaccharides, the glycan precursors employed in protein asparagine (N)-glycosylation. The assembly of dolichol-linked oligosaccharides begins on the cytosolic side of the endoplasmic reticulum membrane and finishes in its lumen. The sequential addition of sugars to dolichol pyrophosphate produces dolichol-linked oligosaccharides containing fourteen sugars, including two GlcNAcs, nine mannoses and three glucoses. Once assembled, the oligosaccharide is transferred from the lipid to nascent proteins by oligosaccharyltransferases. Catalyzes the initial step of dolichol-linked oligosaccharide biosynthesis, transfering GlcNAc-1-P from cytosolic UDP-GlcNAc onto the carrier lipid dolichyl phosphate (P-dolichol), yielding GlcNAc-P-P-dolichol embedded in the cytoplasmic leaflet of the endoplasmic reticulum membrane.</text>
</comment>
<feature type="transmembrane region" description="Helical" evidence="19">
    <location>
        <begin position="53"/>
        <end position="73"/>
    </location>
</feature>
<accession>A0A146KPP5</accession>
<keyword evidence="14 19" id="KW-0472">Membrane</keyword>
<comment type="cofactor">
    <cofactor evidence="1">
        <name>Mg(2+)</name>
        <dbReference type="ChEBI" id="CHEBI:18420"/>
    </cofactor>
</comment>
<evidence type="ECO:0000256" key="11">
    <source>
        <dbReference type="ARBA" id="ARBA00022824"/>
    </source>
</evidence>
<comment type="catalytic activity">
    <reaction evidence="18">
        <text>a di-trans,poly-cis-dolichyl phosphate + UDP-N-acetyl-alpha-D-glucosamine = an N-acetyl-alpha-D-glucosaminyl-diphospho-di-trans,poly-cis-dolichol + UMP</text>
        <dbReference type="Rhea" id="RHEA:13289"/>
        <dbReference type="Rhea" id="RHEA-COMP:19498"/>
        <dbReference type="Rhea" id="RHEA-COMP:19507"/>
        <dbReference type="ChEBI" id="CHEBI:57683"/>
        <dbReference type="ChEBI" id="CHEBI:57705"/>
        <dbReference type="ChEBI" id="CHEBI:57865"/>
        <dbReference type="ChEBI" id="CHEBI:58427"/>
        <dbReference type="EC" id="2.7.8.15"/>
    </reaction>
    <physiologicalReaction direction="left-to-right" evidence="18">
        <dbReference type="Rhea" id="RHEA:13290"/>
    </physiologicalReaction>
</comment>
<keyword evidence="9 19" id="KW-0812">Transmembrane</keyword>
<organism evidence="20">
    <name type="scientific">Lygus hesperus</name>
    <name type="common">Western plant bug</name>
    <dbReference type="NCBI Taxonomy" id="30085"/>
    <lineage>
        <taxon>Eukaryota</taxon>
        <taxon>Metazoa</taxon>
        <taxon>Ecdysozoa</taxon>
        <taxon>Arthropoda</taxon>
        <taxon>Hexapoda</taxon>
        <taxon>Insecta</taxon>
        <taxon>Pterygota</taxon>
        <taxon>Neoptera</taxon>
        <taxon>Paraneoptera</taxon>
        <taxon>Hemiptera</taxon>
        <taxon>Heteroptera</taxon>
        <taxon>Panheteroptera</taxon>
        <taxon>Cimicomorpha</taxon>
        <taxon>Miridae</taxon>
        <taxon>Mirini</taxon>
        <taxon>Lygus</taxon>
    </lineage>
</organism>
<evidence type="ECO:0000256" key="19">
    <source>
        <dbReference type="SAM" id="Phobius"/>
    </source>
</evidence>
<keyword evidence="11" id="KW-0256">Endoplasmic reticulum</keyword>
<evidence type="ECO:0000256" key="6">
    <source>
        <dbReference type="ARBA" id="ARBA00017659"/>
    </source>
</evidence>
<keyword evidence="7" id="KW-0328">Glycosyltransferase</keyword>
<dbReference type="GO" id="GO:0046872">
    <property type="term" value="F:metal ion binding"/>
    <property type="evidence" value="ECO:0007669"/>
    <property type="project" value="UniProtKB-KW"/>
</dbReference>
<evidence type="ECO:0000256" key="15">
    <source>
        <dbReference type="ARBA" id="ARBA00029567"/>
    </source>
</evidence>
<evidence type="ECO:0000256" key="18">
    <source>
        <dbReference type="ARBA" id="ARBA00045078"/>
    </source>
</evidence>
<dbReference type="Pfam" id="PF00953">
    <property type="entry name" value="Glycos_transf_4"/>
    <property type="match status" value="1"/>
</dbReference>
<evidence type="ECO:0000256" key="3">
    <source>
        <dbReference type="ARBA" id="ARBA00004922"/>
    </source>
</evidence>
<evidence type="ECO:0000256" key="5">
    <source>
        <dbReference type="ARBA" id="ARBA00013225"/>
    </source>
</evidence>
<protein>
    <recommendedName>
        <fullName evidence="6">UDP-N-acetylglucosamine--dolichyl-phosphate N-acetylglucosaminephosphotransferase</fullName>
        <ecNumber evidence="5">2.7.8.15</ecNumber>
    </recommendedName>
    <alternativeName>
        <fullName evidence="15">GlcNAc-1-P transferase</fullName>
    </alternativeName>
    <alternativeName>
        <fullName evidence="16">N-acetylglucosamine-1-phosphate transferase</fullName>
    </alternativeName>
</protein>
<comment type="pathway">
    <text evidence="3">Protein modification; protein glycosylation.</text>
</comment>
<evidence type="ECO:0000256" key="7">
    <source>
        <dbReference type="ARBA" id="ARBA00022676"/>
    </source>
</evidence>
<dbReference type="InterPro" id="IPR033895">
    <property type="entry name" value="GPT"/>
</dbReference>
<dbReference type="EC" id="2.7.8.15" evidence="5"/>
<dbReference type="GO" id="GO:0016757">
    <property type="term" value="F:glycosyltransferase activity"/>
    <property type="evidence" value="ECO:0007669"/>
    <property type="project" value="UniProtKB-KW"/>
</dbReference>
<evidence type="ECO:0000256" key="12">
    <source>
        <dbReference type="ARBA" id="ARBA00022842"/>
    </source>
</evidence>
<keyword evidence="8 20" id="KW-0808">Transferase</keyword>
<evidence type="ECO:0000256" key="4">
    <source>
        <dbReference type="ARBA" id="ARBA00009317"/>
    </source>
</evidence>
<dbReference type="PANTHER" id="PTHR10571:SF0">
    <property type="entry name" value="UDP-N-ACETYLGLUCOSAMINE--DOLICHYL-PHOSPHATE N-ACETYLGLUCOSAMINEPHOSPHOTRANSFERASE"/>
    <property type="match status" value="1"/>
</dbReference>